<dbReference type="InterPro" id="IPR016193">
    <property type="entry name" value="Cytidine_deaminase-like"/>
</dbReference>
<proteinExistence type="inferred from homology"/>
<keyword evidence="1" id="KW-0819">tRNA processing</keyword>
<feature type="domain" description="CMP/dCMP-type deaminase" evidence="3">
    <location>
        <begin position="149"/>
        <end position="333"/>
    </location>
</feature>
<organism evidence="4 5">
    <name type="scientific">Acanthoscelides obtectus</name>
    <name type="common">Bean weevil</name>
    <name type="synonym">Bruchus obtectus</name>
    <dbReference type="NCBI Taxonomy" id="200917"/>
    <lineage>
        <taxon>Eukaryota</taxon>
        <taxon>Metazoa</taxon>
        <taxon>Ecdysozoa</taxon>
        <taxon>Arthropoda</taxon>
        <taxon>Hexapoda</taxon>
        <taxon>Insecta</taxon>
        <taxon>Pterygota</taxon>
        <taxon>Neoptera</taxon>
        <taxon>Endopterygota</taxon>
        <taxon>Coleoptera</taxon>
        <taxon>Polyphaga</taxon>
        <taxon>Cucujiformia</taxon>
        <taxon>Chrysomeloidea</taxon>
        <taxon>Chrysomelidae</taxon>
        <taxon>Bruchinae</taxon>
        <taxon>Bruchini</taxon>
        <taxon>Acanthoscelides</taxon>
    </lineage>
</organism>
<dbReference type="PROSITE" id="PS51747">
    <property type="entry name" value="CYT_DCMP_DEAMINASES_2"/>
    <property type="match status" value="1"/>
</dbReference>
<dbReference type="Gene3D" id="3.40.140.10">
    <property type="entry name" value="Cytidine Deaminase, domain 2"/>
    <property type="match status" value="1"/>
</dbReference>
<dbReference type="Proteomes" id="UP001152888">
    <property type="component" value="Unassembled WGS sequence"/>
</dbReference>
<dbReference type="GO" id="GO:0008033">
    <property type="term" value="P:tRNA processing"/>
    <property type="evidence" value="ECO:0007669"/>
    <property type="project" value="UniProtKB-KW"/>
</dbReference>
<dbReference type="OrthoDB" id="3180714at2759"/>
<sequence>MDEAKRMKLDPACSFHPILPDELTEDTPLTEIYYATISDVKNTSKIIVKLNDILPIPNLTHLKRMNKGKVLLLPILAAPCNKVLNILKEKNFDVSTLEDDIRIAKVAKIPPRTKKQYEKVTKLWPCNFHPNKYLEKLVTNTLFSQKELNLHMKFMELAIDVAKYGKDKSTEKQQVGVVIVDPKIESVVAVGYSCRNEGPTRHAVMVAIDNVAKTQTGGTWSKADPEKFKDGLDINGFPTEEMLDHIKETYTDLRFGATIFKRKGDLEQPSDGPYLCTGYQVYATREPCVMCAMALVHSRAFRVFYGTSSENGGLETLCKVHTVQDLNHHYEVFAGLLGEECLTL</sequence>
<dbReference type="PANTHER" id="PTHR11079:SF156">
    <property type="entry name" value="INACTIVE TRNA-SPECIFIC ADENOSINE DEAMINASE-LIKE PROTEIN 3-RELATED"/>
    <property type="match status" value="1"/>
</dbReference>
<dbReference type="GO" id="GO:0005737">
    <property type="term" value="C:cytoplasm"/>
    <property type="evidence" value="ECO:0007669"/>
    <property type="project" value="TreeGrafter"/>
</dbReference>
<evidence type="ECO:0000259" key="3">
    <source>
        <dbReference type="PROSITE" id="PS51747"/>
    </source>
</evidence>
<gene>
    <name evidence="4" type="ORF">ACAOBT_LOCUS16270</name>
</gene>
<evidence type="ECO:0000313" key="4">
    <source>
        <dbReference type="EMBL" id="CAH1984719.1"/>
    </source>
</evidence>
<dbReference type="EMBL" id="CAKOFQ010006961">
    <property type="protein sequence ID" value="CAH1984719.1"/>
    <property type="molecule type" value="Genomic_DNA"/>
</dbReference>
<protein>
    <recommendedName>
        <fullName evidence="3">CMP/dCMP-type deaminase domain-containing protein</fullName>
    </recommendedName>
</protein>
<evidence type="ECO:0000313" key="5">
    <source>
        <dbReference type="Proteomes" id="UP001152888"/>
    </source>
</evidence>
<accession>A0A9P0PI72</accession>
<dbReference type="Pfam" id="PF00383">
    <property type="entry name" value="dCMP_cyt_deam_1"/>
    <property type="match status" value="1"/>
</dbReference>
<dbReference type="CDD" id="cd01285">
    <property type="entry name" value="nucleoside_deaminase"/>
    <property type="match status" value="1"/>
</dbReference>
<comment type="caution">
    <text evidence="4">The sequence shown here is derived from an EMBL/GenBank/DDBJ whole genome shotgun (WGS) entry which is preliminary data.</text>
</comment>
<dbReference type="GO" id="GO:0052717">
    <property type="term" value="F:tRNA-specific adenosine-34 deaminase activity"/>
    <property type="evidence" value="ECO:0007669"/>
    <property type="project" value="TreeGrafter"/>
</dbReference>
<evidence type="ECO:0000256" key="1">
    <source>
        <dbReference type="ARBA" id="ARBA00022694"/>
    </source>
</evidence>
<keyword evidence="5" id="KW-1185">Reference proteome</keyword>
<dbReference type="GO" id="GO:0005634">
    <property type="term" value="C:nucleus"/>
    <property type="evidence" value="ECO:0007669"/>
    <property type="project" value="TreeGrafter"/>
</dbReference>
<reference evidence="4" key="1">
    <citation type="submission" date="2022-03" db="EMBL/GenBank/DDBJ databases">
        <authorList>
            <person name="Sayadi A."/>
        </authorList>
    </citation>
    <scope>NUCLEOTIDE SEQUENCE</scope>
</reference>
<dbReference type="AlphaFoldDB" id="A0A9P0PI72"/>
<dbReference type="SUPFAM" id="SSF53927">
    <property type="entry name" value="Cytidine deaminase-like"/>
    <property type="match status" value="1"/>
</dbReference>
<dbReference type="PANTHER" id="PTHR11079">
    <property type="entry name" value="CYTOSINE DEAMINASE FAMILY MEMBER"/>
    <property type="match status" value="1"/>
</dbReference>
<comment type="similarity">
    <text evidence="2">Belongs to the cytidine and deoxycytidylate deaminase family. ADAT3 subfamily.</text>
</comment>
<dbReference type="InterPro" id="IPR002125">
    <property type="entry name" value="CMP_dCMP_dom"/>
</dbReference>
<evidence type="ECO:0000256" key="2">
    <source>
        <dbReference type="ARBA" id="ARBA00038160"/>
    </source>
</evidence>
<name>A0A9P0PI72_ACAOB</name>